<dbReference type="GO" id="GO:0005525">
    <property type="term" value="F:GTP binding"/>
    <property type="evidence" value="ECO:0007669"/>
    <property type="project" value="InterPro"/>
</dbReference>
<dbReference type="AlphaFoldDB" id="E9SES0"/>
<dbReference type="InterPro" id="IPR027417">
    <property type="entry name" value="P-loop_NTPase"/>
</dbReference>
<protein>
    <recommendedName>
        <fullName evidence="6">G domain-containing protein</fullName>
    </recommendedName>
</protein>
<dbReference type="Proteomes" id="UP000004259">
    <property type="component" value="Unassembled WGS sequence"/>
</dbReference>
<evidence type="ECO:0000256" key="1">
    <source>
        <dbReference type="ARBA" id="ARBA00004141"/>
    </source>
</evidence>
<keyword evidence="4 5" id="KW-0472">Membrane</keyword>
<evidence type="ECO:0000259" key="6">
    <source>
        <dbReference type="Pfam" id="PF01926"/>
    </source>
</evidence>
<dbReference type="InterPro" id="IPR021147">
    <property type="entry name" value="DUF697"/>
</dbReference>
<dbReference type="RefSeq" id="WP_002851321.1">
    <property type="nucleotide sequence ID" value="NZ_ADKM02000101.1"/>
</dbReference>
<feature type="transmembrane region" description="Helical" evidence="5">
    <location>
        <begin position="315"/>
        <end position="340"/>
    </location>
</feature>
<dbReference type="eggNOG" id="COG3596">
    <property type="taxonomic scope" value="Bacteria"/>
</dbReference>
<evidence type="ECO:0000256" key="3">
    <source>
        <dbReference type="ARBA" id="ARBA00022989"/>
    </source>
</evidence>
<dbReference type="OrthoDB" id="9255830at2"/>
<dbReference type="Pfam" id="PF05128">
    <property type="entry name" value="DUF697"/>
    <property type="match status" value="1"/>
</dbReference>
<proteinExistence type="predicted"/>
<evidence type="ECO:0000256" key="2">
    <source>
        <dbReference type="ARBA" id="ARBA00022692"/>
    </source>
</evidence>
<organism evidence="7 8">
    <name type="scientific">Ruminococcus albus 8</name>
    <dbReference type="NCBI Taxonomy" id="246199"/>
    <lineage>
        <taxon>Bacteria</taxon>
        <taxon>Bacillati</taxon>
        <taxon>Bacillota</taxon>
        <taxon>Clostridia</taxon>
        <taxon>Eubacteriales</taxon>
        <taxon>Oscillospiraceae</taxon>
        <taxon>Ruminococcus</taxon>
    </lineage>
</organism>
<dbReference type="SUPFAM" id="SSF52540">
    <property type="entry name" value="P-loop containing nucleoside triphosphate hydrolases"/>
    <property type="match status" value="1"/>
</dbReference>
<accession>E9SES0</accession>
<dbReference type="CDD" id="cd00882">
    <property type="entry name" value="Ras_like_GTPase"/>
    <property type="match status" value="1"/>
</dbReference>
<evidence type="ECO:0000256" key="4">
    <source>
        <dbReference type="ARBA" id="ARBA00023136"/>
    </source>
</evidence>
<dbReference type="EMBL" id="ADKM02000101">
    <property type="protein sequence ID" value="EGC02222.1"/>
    <property type="molecule type" value="Genomic_DNA"/>
</dbReference>
<dbReference type="Gene3D" id="3.40.50.300">
    <property type="entry name" value="P-loop containing nucleotide triphosphate hydrolases"/>
    <property type="match status" value="1"/>
</dbReference>
<keyword evidence="3 5" id="KW-1133">Transmembrane helix</keyword>
<dbReference type="GO" id="GO:0016020">
    <property type="term" value="C:membrane"/>
    <property type="evidence" value="ECO:0007669"/>
    <property type="project" value="UniProtKB-SubCell"/>
</dbReference>
<feature type="transmembrane region" description="Helical" evidence="5">
    <location>
        <begin position="258"/>
        <end position="277"/>
    </location>
</feature>
<sequence length="377" mass="41207">MEINVDKLAQEAIDQINQRIKNLKHLNIVIVGKTGVGKSTLINSVFRENLAETGIGKPITDEVRAITKADFPLTIYDTPGFDLGAHKQEDLLKEITNLIHQGVSSRDINKMIHCMWYCINTSSSRVEQEEIDWIRDFAKENRITEIPIIVILTQAVPKKDARVMKEYIEAQNLDIVKVVPLLAIDKDYDEEFVYQAYGCDTLIEVMMHALPDELHDTLQNVQIANLESKKKYSEGIIAASVAAAFGEGFAPIPFSDAALLVPTQVGMIAGITAVFGIDVSKSFLTAFVSSTIGGAGATVLGKTIVANILKLIPGVGTGIGGAISGATAGLLTTALGMAYIKIMEMVYKGEMTKEQLMGDDGKDTMKRIFKDELKKKK</sequence>
<feature type="domain" description="G" evidence="6">
    <location>
        <begin position="28"/>
        <end position="153"/>
    </location>
</feature>
<dbReference type="Pfam" id="PF01926">
    <property type="entry name" value="MMR_HSR1"/>
    <property type="match status" value="1"/>
</dbReference>
<dbReference type="InterPro" id="IPR006073">
    <property type="entry name" value="GTP-bd"/>
</dbReference>
<comment type="subcellular location">
    <subcellularLocation>
        <location evidence="1">Membrane</location>
        <topology evidence="1">Multi-pass membrane protein</topology>
    </subcellularLocation>
</comment>
<dbReference type="STRING" id="246199.CUS_4336"/>
<evidence type="ECO:0000313" key="8">
    <source>
        <dbReference type="Proteomes" id="UP000004259"/>
    </source>
</evidence>
<name>E9SES0_RUMAL</name>
<reference evidence="7 8" key="1">
    <citation type="submission" date="2011-02" db="EMBL/GenBank/DDBJ databases">
        <authorList>
            <person name="Nelson K.E."/>
            <person name="Sutton G."/>
            <person name="Torralba M."/>
            <person name="Durkin S."/>
            <person name="Harkins D."/>
            <person name="Montgomery R."/>
            <person name="Ziemer C."/>
            <person name="Klaassens E."/>
            <person name="Ocuiv P."/>
            <person name="Morrison M."/>
        </authorList>
    </citation>
    <scope>NUCLEOTIDE SEQUENCE [LARGE SCALE GENOMIC DNA]</scope>
    <source>
        <strain evidence="7 8">8</strain>
    </source>
</reference>
<comment type="caution">
    <text evidence="7">The sequence shown here is derived from an EMBL/GenBank/DDBJ whole genome shotgun (WGS) entry which is preliminary data.</text>
</comment>
<evidence type="ECO:0000256" key="5">
    <source>
        <dbReference type="SAM" id="Phobius"/>
    </source>
</evidence>
<feature type="transmembrane region" description="Helical" evidence="5">
    <location>
        <begin position="284"/>
        <end position="309"/>
    </location>
</feature>
<gene>
    <name evidence="7" type="ORF">CUS_4336</name>
</gene>
<dbReference type="eggNOG" id="COG3597">
    <property type="taxonomic scope" value="Bacteria"/>
</dbReference>
<keyword evidence="2 5" id="KW-0812">Transmembrane</keyword>
<evidence type="ECO:0000313" key="7">
    <source>
        <dbReference type="EMBL" id="EGC02222.1"/>
    </source>
</evidence>
<keyword evidence="8" id="KW-1185">Reference proteome</keyword>